<dbReference type="PANTHER" id="PTHR20992:SF9">
    <property type="entry name" value="AT15442P-RELATED"/>
    <property type="match status" value="1"/>
</dbReference>
<dbReference type="PANTHER" id="PTHR20992">
    <property type="entry name" value="AT15442P-RELATED"/>
    <property type="match status" value="1"/>
</dbReference>
<keyword evidence="1" id="KW-0812">Transmembrane</keyword>
<dbReference type="Pfam" id="PF04087">
    <property type="entry name" value="DUF389"/>
    <property type="match status" value="1"/>
</dbReference>
<evidence type="ECO:0000313" key="3">
    <source>
        <dbReference type="Proteomes" id="UP001156666"/>
    </source>
</evidence>
<keyword evidence="3" id="KW-1185">Reference proteome</keyword>
<sequence>MALQDNDANGNSPINDEPQIEFSHVKNFFLNILNEIWDLKHGVDKAATIEEINSRKSLSGANAWMLICSIMIASIGLDRNSPAVIIGAMLISPLMAPILGIGLGVGINDRRVIKTSLQHFSVAIFIAILVSTIYFTITPIGTFGSEIKARTEPTILDVLIAFFGGVAGIISVARKDISTTIPGVAIATALMPPLCVTGYGIANWETEIILSSFYLFFSNTFFICLSTYVIVRLLKFPFRKYPNKREKKRNMIYVTLFSLITIIPSLFILNKVIQNIDRENNIEKMLVANFGKDKEYLDDYKLITKDSLLILKVYGYANDSMLQVNCQQKLNELGLSNLNVKVLYTSEVDLNHFNILQDQVNSLDEIYIDSINNLQKLNAAARNELNKQINKNKASDADLLSAKNSILKSYEELEDVSLGNIMKSETDKESAFKPVAILKWKSDIPEPIIYEKENQIKAYLEGFFRTSSISIVSE</sequence>
<organism evidence="2 3">
    <name type="scientific">Portibacter lacus</name>
    <dbReference type="NCBI Taxonomy" id="1099794"/>
    <lineage>
        <taxon>Bacteria</taxon>
        <taxon>Pseudomonadati</taxon>
        <taxon>Bacteroidota</taxon>
        <taxon>Saprospiria</taxon>
        <taxon>Saprospirales</taxon>
        <taxon>Haliscomenobacteraceae</taxon>
        <taxon>Portibacter</taxon>
    </lineage>
</organism>
<reference evidence="2" key="1">
    <citation type="journal article" date="2014" name="Int. J. Syst. Evol. Microbiol.">
        <title>Complete genome sequence of Corynebacterium casei LMG S-19264T (=DSM 44701T), isolated from a smear-ripened cheese.</title>
        <authorList>
            <consortium name="US DOE Joint Genome Institute (JGI-PGF)"/>
            <person name="Walter F."/>
            <person name="Albersmeier A."/>
            <person name="Kalinowski J."/>
            <person name="Ruckert C."/>
        </authorList>
    </citation>
    <scope>NUCLEOTIDE SEQUENCE</scope>
    <source>
        <strain evidence="2">NBRC 108769</strain>
    </source>
</reference>
<proteinExistence type="predicted"/>
<dbReference type="NCBIfam" id="TIGR00341">
    <property type="entry name" value="TIGR00341 family protein"/>
    <property type="match status" value="1"/>
</dbReference>
<dbReference type="AlphaFoldDB" id="A0AA37SP43"/>
<dbReference type="InterPro" id="IPR005240">
    <property type="entry name" value="DUF389"/>
</dbReference>
<dbReference type="RefSeq" id="WP_235294119.1">
    <property type="nucleotide sequence ID" value="NZ_BSOH01000011.1"/>
</dbReference>
<accession>A0AA37SP43</accession>
<feature type="transmembrane region" description="Helical" evidence="1">
    <location>
        <begin position="208"/>
        <end position="231"/>
    </location>
</feature>
<keyword evidence="1" id="KW-0472">Membrane</keyword>
<protein>
    <submittedName>
        <fullName evidence="2">DUF389 domain-containing protein</fullName>
    </submittedName>
</protein>
<feature type="transmembrane region" description="Helical" evidence="1">
    <location>
        <begin position="251"/>
        <end position="269"/>
    </location>
</feature>
<evidence type="ECO:0000256" key="1">
    <source>
        <dbReference type="SAM" id="Phobius"/>
    </source>
</evidence>
<feature type="transmembrane region" description="Helical" evidence="1">
    <location>
        <begin position="119"/>
        <end position="142"/>
    </location>
</feature>
<feature type="transmembrane region" description="Helical" evidence="1">
    <location>
        <begin position="154"/>
        <end position="173"/>
    </location>
</feature>
<feature type="transmembrane region" description="Helical" evidence="1">
    <location>
        <begin position="180"/>
        <end position="202"/>
    </location>
</feature>
<feature type="transmembrane region" description="Helical" evidence="1">
    <location>
        <begin position="83"/>
        <end position="107"/>
    </location>
</feature>
<evidence type="ECO:0000313" key="2">
    <source>
        <dbReference type="EMBL" id="GLR17410.1"/>
    </source>
</evidence>
<reference evidence="2" key="2">
    <citation type="submission" date="2023-01" db="EMBL/GenBank/DDBJ databases">
        <title>Draft genome sequence of Portibacter lacus strain NBRC 108769.</title>
        <authorList>
            <person name="Sun Q."/>
            <person name="Mori K."/>
        </authorList>
    </citation>
    <scope>NUCLEOTIDE SEQUENCE</scope>
    <source>
        <strain evidence="2">NBRC 108769</strain>
    </source>
</reference>
<name>A0AA37SP43_9BACT</name>
<dbReference type="Proteomes" id="UP001156666">
    <property type="component" value="Unassembled WGS sequence"/>
</dbReference>
<comment type="caution">
    <text evidence="2">The sequence shown here is derived from an EMBL/GenBank/DDBJ whole genome shotgun (WGS) entry which is preliminary data.</text>
</comment>
<dbReference type="EMBL" id="BSOH01000011">
    <property type="protein sequence ID" value="GLR17410.1"/>
    <property type="molecule type" value="Genomic_DNA"/>
</dbReference>
<feature type="transmembrane region" description="Helical" evidence="1">
    <location>
        <begin position="58"/>
        <end position="77"/>
    </location>
</feature>
<gene>
    <name evidence="2" type="ORF">GCM10007940_20250</name>
</gene>
<keyword evidence="1" id="KW-1133">Transmembrane helix</keyword>